<dbReference type="AlphaFoldDB" id="A0AAE4HSX5"/>
<feature type="non-terminal residue" evidence="1">
    <location>
        <position position="1"/>
    </location>
</feature>
<dbReference type="RefSeq" id="WP_311810245.1">
    <property type="nucleotide sequence ID" value="NZ_JARPZN010000109.1"/>
</dbReference>
<dbReference type="GO" id="GO:0005524">
    <property type="term" value="F:ATP binding"/>
    <property type="evidence" value="ECO:0007669"/>
    <property type="project" value="UniProtKB-KW"/>
</dbReference>
<keyword evidence="1" id="KW-0067">ATP-binding</keyword>
<evidence type="ECO:0000313" key="1">
    <source>
        <dbReference type="EMBL" id="MDT2692323.1"/>
    </source>
</evidence>
<dbReference type="Pfam" id="PF12846">
    <property type="entry name" value="AAA_10"/>
    <property type="match status" value="1"/>
</dbReference>
<keyword evidence="1" id="KW-0547">Nucleotide-binding</keyword>
<name>A0AAE4HSX5_ENTGA</name>
<protein>
    <submittedName>
        <fullName evidence="1">ATP-binding protein</fullName>
    </submittedName>
</protein>
<comment type="caution">
    <text evidence="1">The sequence shown here is derived from an EMBL/GenBank/DDBJ whole genome shotgun (WGS) entry which is preliminary data.</text>
</comment>
<evidence type="ECO:0000313" key="2">
    <source>
        <dbReference type="Proteomes" id="UP001183682"/>
    </source>
</evidence>
<sequence length="91" mass="10264">RSIIAAMARVGRSQMNQLVLDTQFIGDLGSDKEKGNFGVVFAFDEDSEREKILSHLRLEVNEANLAEMSHMIKGQCWMLDPYGRVGKLNVH</sequence>
<accession>A0AAE4HSX5</accession>
<dbReference type="EMBL" id="JARPZN010000109">
    <property type="protein sequence ID" value="MDT2692323.1"/>
    <property type="molecule type" value="Genomic_DNA"/>
</dbReference>
<dbReference type="Proteomes" id="UP001183682">
    <property type="component" value="Unassembled WGS sequence"/>
</dbReference>
<reference evidence="1" key="1">
    <citation type="submission" date="2023-03" db="EMBL/GenBank/DDBJ databases">
        <authorList>
            <person name="Shen W."/>
            <person name="Cai J."/>
        </authorList>
    </citation>
    <scope>NUCLEOTIDE SEQUENCE</scope>
    <source>
        <strain evidence="1">K69-2</strain>
    </source>
</reference>
<gene>
    <name evidence="1" type="ORF">P7E30_19410</name>
</gene>
<organism evidence="1 2">
    <name type="scientific">Enterococcus gallinarum</name>
    <dbReference type="NCBI Taxonomy" id="1353"/>
    <lineage>
        <taxon>Bacteria</taxon>
        <taxon>Bacillati</taxon>
        <taxon>Bacillota</taxon>
        <taxon>Bacilli</taxon>
        <taxon>Lactobacillales</taxon>
        <taxon>Enterococcaceae</taxon>
        <taxon>Enterococcus</taxon>
    </lineage>
</organism>
<feature type="non-terminal residue" evidence="1">
    <location>
        <position position="91"/>
    </location>
</feature>
<proteinExistence type="predicted"/>